<keyword evidence="4" id="KW-1185">Reference proteome</keyword>
<dbReference type="OrthoDB" id="959017at2"/>
<dbReference type="InterPro" id="IPR025665">
    <property type="entry name" value="Beta-barrel_OMP_2"/>
</dbReference>
<sequence length="232" mass="26918">MKKWLTFLGGFLLCFSEVNAQDSNIQVDQITDSVQALDLKYREDQFYFGISHTMMQNKTKGFHPNSFSLGINAGFLRDFPVNSSRTVAIAPGIGYSYLNLRDNLGLDVNGQYTTLDTYSKNNLSIHFVDFPLEFRWRTSTPESHKFWRIYVGVKASYRFSDRQRTSAEGYTSVIRGDDNLNKWLFGTYISAGFNTWNLYVYYGMNTVYKNQLFEDDSQKLRLLNIGVMFYIL</sequence>
<accession>A0A4V3E8Q1</accession>
<reference evidence="3 4" key="1">
    <citation type="submission" date="2019-03" db="EMBL/GenBank/DDBJ databases">
        <title>Genomic Encyclopedia of Archaeal and Bacterial Type Strains, Phase II (KMG-II): from individual species to whole genera.</title>
        <authorList>
            <person name="Goeker M."/>
        </authorList>
    </citation>
    <scope>NUCLEOTIDE SEQUENCE [LARGE SCALE GENOMIC DNA]</scope>
    <source>
        <strain evidence="3 4">DSM 28213</strain>
    </source>
</reference>
<feature type="chain" id="PRO_5020197542" evidence="1">
    <location>
        <begin position="21"/>
        <end position="232"/>
    </location>
</feature>
<evidence type="ECO:0000259" key="2">
    <source>
        <dbReference type="Pfam" id="PF13568"/>
    </source>
</evidence>
<dbReference type="Pfam" id="PF13568">
    <property type="entry name" value="OMP_b-brl_2"/>
    <property type="match status" value="1"/>
</dbReference>
<organism evidence="3 4">
    <name type="scientific">Myroides indicus</name>
    <dbReference type="NCBI Taxonomy" id="1323422"/>
    <lineage>
        <taxon>Bacteria</taxon>
        <taxon>Pseudomonadati</taxon>
        <taxon>Bacteroidota</taxon>
        <taxon>Flavobacteriia</taxon>
        <taxon>Flavobacteriales</taxon>
        <taxon>Flavobacteriaceae</taxon>
        <taxon>Myroides</taxon>
    </lineage>
</organism>
<protein>
    <submittedName>
        <fullName evidence="3">Outer membrane protein with beta-barrel domain</fullName>
    </submittedName>
</protein>
<dbReference type="Proteomes" id="UP000295215">
    <property type="component" value="Unassembled WGS sequence"/>
</dbReference>
<dbReference type="RefSeq" id="WP_133712167.1">
    <property type="nucleotide sequence ID" value="NZ_SOAG01000008.1"/>
</dbReference>
<dbReference type="AlphaFoldDB" id="A0A4V3E8Q1"/>
<feature type="domain" description="Outer membrane protein beta-barrel" evidence="2">
    <location>
        <begin position="24"/>
        <end position="206"/>
    </location>
</feature>
<keyword evidence="1" id="KW-0732">Signal</keyword>
<gene>
    <name evidence="3" type="ORF">C8P70_10836</name>
</gene>
<dbReference type="EMBL" id="SOAG01000008">
    <property type="protein sequence ID" value="TDS61495.1"/>
    <property type="molecule type" value="Genomic_DNA"/>
</dbReference>
<comment type="caution">
    <text evidence="3">The sequence shown here is derived from an EMBL/GenBank/DDBJ whole genome shotgun (WGS) entry which is preliminary data.</text>
</comment>
<evidence type="ECO:0000313" key="4">
    <source>
        <dbReference type="Proteomes" id="UP000295215"/>
    </source>
</evidence>
<evidence type="ECO:0000256" key="1">
    <source>
        <dbReference type="SAM" id="SignalP"/>
    </source>
</evidence>
<feature type="signal peptide" evidence="1">
    <location>
        <begin position="1"/>
        <end position="20"/>
    </location>
</feature>
<name>A0A4V3E8Q1_9FLAO</name>
<proteinExistence type="predicted"/>
<evidence type="ECO:0000313" key="3">
    <source>
        <dbReference type="EMBL" id="TDS61495.1"/>
    </source>
</evidence>